<name>A0A1S1LSZ0_MYCCH</name>
<dbReference type="RefSeq" id="WP_057969187.1">
    <property type="nucleotide sequence ID" value="NZ_MLII01000028.1"/>
</dbReference>
<feature type="transmembrane region" description="Helical" evidence="1">
    <location>
        <begin position="24"/>
        <end position="42"/>
    </location>
</feature>
<dbReference type="EMBL" id="MLIQ01000011">
    <property type="protein sequence ID" value="OHU59673.1"/>
    <property type="molecule type" value="Genomic_DNA"/>
</dbReference>
<evidence type="ECO:0000313" key="2">
    <source>
        <dbReference type="EMBL" id="OHU59673.1"/>
    </source>
</evidence>
<keyword evidence="1" id="KW-0812">Transmembrane</keyword>
<protein>
    <submittedName>
        <fullName evidence="2">Uncharacterized protein</fullName>
    </submittedName>
</protein>
<feature type="transmembrane region" description="Helical" evidence="1">
    <location>
        <begin position="75"/>
        <end position="94"/>
    </location>
</feature>
<sequence length="110" mass="11296">MKAGVAVAVLLVIGVLARTDVSPVVAMLCGLAAVICLSAAYTRRWPSQMLPALLFGCVALLAAAIPAGHSSWLPFIAPVAVVGIFVLALWPFLLTAAAGRSSDRPIPSES</sequence>
<reference evidence="2 3" key="1">
    <citation type="submission" date="2016-10" db="EMBL/GenBank/DDBJ databases">
        <title>Evaluation of Human, Veterinary and Environmental Mycobacterium chelonae Isolates by Core Genome Phylogenomic Analysis, Targeted Gene Comparison, and Anti-microbial Susceptibility Patterns: A Tale of Mistaken Identities.</title>
        <authorList>
            <person name="Fogelson S.B."/>
            <person name="Camus A.C."/>
            <person name="Lorenz W."/>
            <person name="Vasireddy R."/>
            <person name="Vasireddy S."/>
            <person name="Smith T."/>
            <person name="Brown-Elliott B.A."/>
            <person name="Wallace R.J.Jr."/>
            <person name="Hasan N.A."/>
            <person name="Reischl U."/>
            <person name="Sanchez S."/>
        </authorList>
    </citation>
    <scope>NUCLEOTIDE SEQUENCE [LARGE SCALE GENOMIC DNA]</scope>
    <source>
        <strain evidence="2 3">15515</strain>
    </source>
</reference>
<evidence type="ECO:0000256" key="1">
    <source>
        <dbReference type="SAM" id="Phobius"/>
    </source>
</evidence>
<gene>
    <name evidence="2" type="ORF">BKG82_03685</name>
</gene>
<comment type="caution">
    <text evidence="2">The sequence shown here is derived from an EMBL/GenBank/DDBJ whole genome shotgun (WGS) entry which is preliminary data.</text>
</comment>
<evidence type="ECO:0000313" key="3">
    <source>
        <dbReference type="Proteomes" id="UP000180043"/>
    </source>
</evidence>
<feature type="transmembrane region" description="Helical" evidence="1">
    <location>
        <begin position="49"/>
        <end position="69"/>
    </location>
</feature>
<proteinExistence type="predicted"/>
<dbReference type="Proteomes" id="UP000180043">
    <property type="component" value="Unassembled WGS sequence"/>
</dbReference>
<accession>A0A1S1LSZ0</accession>
<keyword evidence="1" id="KW-1133">Transmembrane helix</keyword>
<keyword evidence="1" id="KW-0472">Membrane</keyword>
<organism evidence="2 3">
    <name type="scientific">Mycobacteroides chelonae</name>
    <name type="common">Mycobacterium chelonae</name>
    <dbReference type="NCBI Taxonomy" id="1774"/>
    <lineage>
        <taxon>Bacteria</taxon>
        <taxon>Bacillati</taxon>
        <taxon>Actinomycetota</taxon>
        <taxon>Actinomycetes</taxon>
        <taxon>Mycobacteriales</taxon>
        <taxon>Mycobacteriaceae</taxon>
        <taxon>Mycobacteroides</taxon>
    </lineage>
</organism>
<dbReference type="AlphaFoldDB" id="A0A1S1LSZ0"/>